<evidence type="ECO:0000313" key="1">
    <source>
        <dbReference type="EMBL" id="KKO43869.1"/>
    </source>
</evidence>
<name>A0A0M2V0G7_9GAMM</name>
<dbReference type="EMBL" id="LAHO01000025">
    <property type="protein sequence ID" value="KKO43869.1"/>
    <property type="molecule type" value="Genomic_DNA"/>
</dbReference>
<comment type="caution">
    <text evidence="1">The sequence shown here is derived from an EMBL/GenBank/DDBJ whole genome shotgun (WGS) entry which is preliminary data.</text>
</comment>
<protein>
    <recommendedName>
        <fullName evidence="3">DUF2288 domain-containing protein</fullName>
    </recommendedName>
</protein>
<proteinExistence type="predicted"/>
<gene>
    <name evidence="1" type="ORF">WG68_18455</name>
</gene>
<dbReference type="RefSeq" id="WP_046559210.1">
    <property type="nucleotide sequence ID" value="NZ_LAHO01000025.1"/>
</dbReference>
<dbReference type="AlphaFoldDB" id="A0A0M2V0G7"/>
<keyword evidence="2" id="KW-1185">Reference proteome</keyword>
<dbReference type="Pfam" id="PF10052">
    <property type="entry name" value="DUF2288"/>
    <property type="match status" value="1"/>
</dbReference>
<organism evidence="1 2">
    <name type="scientific">Arsukibacterium ikkense</name>
    <dbReference type="NCBI Taxonomy" id="336831"/>
    <lineage>
        <taxon>Bacteria</taxon>
        <taxon>Pseudomonadati</taxon>
        <taxon>Pseudomonadota</taxon>
        <taxon>Gammaproteobacteria</taxon>
        <taxon>Chromatiales</taxon>
        <taxon>Chromatiaceae</taxon>
        <taxon>Arsukibacterium</taxon>
    </lineage>
</organism>
<accession>A0A0M2V0G7</accession>
<sequence>MSAITPPDAQLAADAADPELIKAKIISETARISWPQLQKFYAAGSVISVSAGLDLVEVAFAFSADNKVQVADWLAAGSVGRTTEQQAQQWFDNNTELWAVVISPWVLVQDKPESAQLN</sequence>
<reference evidence="1 2" key="1">
    <citation type="submission" date="2015-03" db="EMBL/GenBank/DDBJ databases">
        <title>Draft genome sequences of two protease-producing strains of Arsukibacterium isolated from two cold and alkaline environments.</title>
        <authorList>
            <person name="Lylloff J.E."/>
            <person name="Skov L.B."/>
            <person name="Jepsen M."/>
            <person name="Hallin P.F."/>
            <person name="Sorensen S.J."/>
            <person name="Stougaard P."/>
            <person name="Glaring M.A."/>
        </authorList>
    </citation>
    <scope>NUCLEOTIDE SEQUENCE [LARGE SCALE GENOMIC DNA]</scope>
    <source>
        <strain evidence="1 2">GCM72</strain>
    </source>
</reference>
<dbReference type="OrthoDB" id="195194at2"/>
<dbReference type="Proteomes" id="UP000034228">
    <property type="component" value="Unassembled WGS sequence"/>
</dbReference>
<dbReference type="PATRIC" id="fig|336831.14.peg.2036"/>
<evidence type="ECO:0008006" key="3">
    <source>
        <dbReference type="Google" id="ProtNLM"/>
    </source>
</evidence>
<dbReference type="InterPro" id="IPR018741">
    <property type="entry name" value="DUF2288"/>
</dbReference>
<evidence type="ECO:0000313" key="2">
    <source>
        <dbReference type="Proteomes" id="UP000034228"/>
    </source>
</evidence>
<dbReference type="STRING" id="336831.WG68_18455"/>